<comment type="caution">
    <text evidence="12">The sequence shown here is derived from an EMBL/GenBank/DDBJ whole genome shotgun (WGS) entry which is preliminary data.</text>
</comment>
<feature type="domain" description="ABC transmembrane type-1" evidence="11">
    <location>
        <begin position="16"/>
        <end position="298"/>
    </location>
</feature>
<dbReference type="InterPro" id="IPR039421">
    <property type="entry name" value="Type_1_exporter"/>
</dbReference>
<keyword evidence="4 9" id="KW-0812">Transmembrane</keyword>
<dbReference type="AlphaFoldDB" id="A0A0J9BY07"/>
<feature type="transmembrane region" description="Helical" evidence="9">
    <location>
        <begin position="126"/>
        <end position="148"/>
    </location>
</feature>
<gene>
    <name evidence="12" type="ORF">HMPREF9470_03757</name>
</gene>
<dbReference type="SMART" id="SM00382">
    <property type="entry name" value="AAA"/>
    <property type="match status" value="1"/>
</dbReference>
<keyword evidence="3" id="KW-1003">Cell membrane</keyword>
<name>A0A0J9BY07_9FIRM</name>
<dbReference type="GO" id="GO:0005886">
    <property type="term" value="C:plasma membrane"/>
    <property type="evidence" value="ECO:0007669"/>
    <property type="project" value="UniProtKB-SubCell"/>
</dbReference>
<dbReference type="GO" id="GO:0015421">
    <property type="term" value="F:ABC-type oligopeptide transporter activity"/>
    <property type="evidence" value="ECO:0007669"/>
    <property type="project" value="TreeGrafter"/>
</dbReference>
<evidence type="ECO:0000256" key="1">
    <source>
        <dbReference type="ARBA" id="ARBA00004651"/>
    </source>
</evidence>
<dbReference type="FunFam" id="3.40.50.300:FF:000854">
    <property type="entry name" value="Multidrug ABC transporter ATP-binding protein"/>
    <property type="match status" value="1"/>
</dbReference>
<dbReference type="InterPro" id="IPR027417">
    <property type="entry name" value="P-loop_NTPase"/>
</dbReference>
<evidence type="ECO:0000256" key="7">
    <source>
        <dbReference type="ARBA" id="ARBA00022989"/>
    </source>
</evidence>
<dbReference type="SUPFAM" id="SSF52540">
    <property type="entry name" value="P-loop containing nucleoside triphosphate hydrolases"/>
    <property type="match status" value="1"/>
</dbReference>
<reference evidence="12 13" key="1">
    <citation type="submission" date="2011-04" db="EMBL/GenBank/DDBJ databases">
        <title>The Genome Sequence of Clostridium citroniae WAL-19142.</title>
        <authorList>
            <consortium name="The Broad Institute Genome Sequencing Platform"/>
            <person name="Earl A."/>
            <person name="Ward D."/>
            <person name="Feldgarden M."/>
            <person name="Gevers D."/>
            <person name="Warren Y.A."/>
            <person name="Tyrrell K.L."/>
            <person name="Citron D.M."/>
            <person name="Goldstein E.J."/>
            <person name="Daigneault M."/>
            <person name="Allen-Vercoe E."/>
            <person name="Young S.K."/>
            <person name="Zeng Q."/>
            <person name="Gargeya S."/>
            <person name="Fitzgerald M."/>
            <person name="Haas B."/>
            <person name="Abouelleil A."/>
            <person name="Alvarado L."/>
            <person name="Arachchi H.M."/>
            <person name="Berlin A."/>
            <person name="Brown A."/>
            <person name="Chapman S.B."/>
            <person name="Chen Z."/>
            <person name="Dunbar C."/>
            <person name="Freedman E."/>
            <person name="Gearin G."/>
            <person name="Gellesch M."/>
            <person name="Goldberg J."/>
            <person name="Griggs A."/>
            <person name="Gujja S."/>
            <person name="Heilman E.R."/>
            <person name="Heiman D."/>
            <person name="Howarth C."/>
            <person name="Larson L."/>
            <person name="Lui A."/>
            <person name="MacDonald P.J."/>
            <person name="Mehta T."/>
            <person name="Montmayeur A."/>
            <person name="Murphy C."/>
            <person name="Neiman D."/>
            <person name="Pearson M."/>
            <person name="Priest M."/>
            <person name="Roberts A."/>
            <person name="Saif S."/>
            <person name="Shea T."/>
            <person name="Shenoy N."/>
            <person name="Sisk P."/>
            <person name="Stolte C."/>
            <person name="Sykes S."/>
            <person name="White J."/>
            <person name="Yandava C."/>
            <person name="Wortman J."/>
            <person name="Nusbaum C."/>
            <person name="Birren B."/>
        </authorList>
    </citation>
    <scope>NUCLEOTIDE SEQUENCE [LARGE SCALE GENOMIC DNA]</scope>
    <source>
        <strain evidence="12 13">WAL-19142</strain>
    </source>
</reference>
<evidence type="ECO:0000313" key="13">
    <source>
        <dbReference type="Proteomes" id="UP000037392"/>
    </source>
</evidence>
<dbReference type="Gene3D" id="3.40.50.300">
    <property type="entry name" value="P-loop containing nucleotide triphosphate hydrolases"/>
    <property type="match status" value="1"/>
</dbReference>
<dbReference type="GeneID" id="93162659"/>
<proteinExistence type="predicted"/>
<evidence type="ECO:0000256" key="4">
    <source>
        <dbReference type="ARBA" id="ARBA00022692"/>
    </source>
</evidence>
<dbReference type="OrthoDB" id="9762778at2"/>
<evidence type="ECO:0000256" key="8">
    <source>
        <dbReference type="ARBA" id="ARBA00023136"/>
    </source>
</evidence>
<evidence type="ECO:0000313" key="12">
    <source>
        <dbReference type="EMBL" id="KMW17104.1"/>
    </source>
</evidence>
<dbReference type="PATRIC" id="fig|742734.4.peg.4027"/>
<dbReference type="InterPro" id="IPR036640">
    <property type="entry name" value="ABC1_TM_sf"/>
</dbReference>
<dbReference type="PANTHER" id="PTHR43394">
    <property type="entry name" value="ATP-DEPENDENT PERMEASE MDL1, MITOCHONDRIAL"/>
    <property type="match status" value="1"/>
</dbReference>
<evidence type="ECO:0000259" key="10">
    <source>
        <dbReference type="PROSITE" id="PS50893"/>
    </source>
</evidence>
<dbReference type="InterPro" id="IPR003593">
    <property type="entry name" value="AAA+_ATPase"/>
</dbReference>
<feature type="transmembrane region" description="Helical" evidence="9">
    <location>
        <begin position="58"/>
        <end position="81"/>
    </location>
</feature>
<dbReference type="Gene3D" id="1.20.1560.10">
    <property type="entry name" value="ABC transporter type 1, transmembrane domain"/>
    <property type="match status" value="1"/>
</dbReference>
<dbReference type="PROSITE" id="PS50929">
    <property type="entry name" value="ABC_TM1F"/>
    <property type="match status" value="1"/>
</dbReference>
<dbReference type="RefSeq" id="WP_045092177.1">
    <property type="nucleotide sequence ID" value="NZ_KQ235880.1"/>
</dbReference>
<dbReference type="SUPFAM" id="SSF90123">
    <property type="entry name" value="ABC transporter transmembrane region"/>
    <property type="match status" value="1"/>
</dbReference>
<evidence type="ECO:0000259" key="11">
    <source>
        <dbReference type="PROSITE" id="PS50929"/>
    </source>
</evidence>
<dbReference type="EMBL" id="ADLK01000028">
    <property type="protein sequence ID" value="KMW17104.1"/>
    <property type="molecule type" value="Genomic_DNA"/>
</dbReference>
<dbReference type="Proteomes" id="UP000037392">
    <property type="component" value="Unassembled WGS sequence"/>
</dbReference>
<keyword evidence="7 9" id="KW-1133">Transmembrane helix</keyword>
<keyword evidence="5" id="KW-0547">Nucleotide-binding</keyword>
<dbReference type="Pfam" id="PF00005">
    <property type="entry name" value="ABC_tran"/>
    <property type="match status" value="1"/>
</dbReference>
<dbReference type="CDD" id="cd18548">
    <property type="entry name" value="ABC_6TM_Tm287_like"/>
    <property type="match status" value="1"/>
</dbReference>
<accession>A0A0J9BY07</accession>
<dbReference type="PROSITE" id="PS00211">
    <property type="entry name" value="ABC_TRANSPORTER_1"/>
    <property type="match status" value="1"/>
</dbReference>
<dbReference type="PROSITE" id="PS50893">
    <property type="entry name" value="ABC_TRANSPORTER_2"/>
    <property type="match status" value="1"/>
</dbReference>
<dbReference type="InterPro" id="IPR011527">
    <property type="entry name" value="ABC1_TM_dom"/>
</dbReference>
<evidence type="ECO:0000256" key="5">
    <source>
        <dbReference type="ARBA" id="ARBA00022741"/>
    </source>
</evidence>
<keyword evidence="2" id="KW-0813">Transport</keyword>
<evidence type="ECO:0000256" key="3">
    <source>
        <dbReference type="ARBA" id="ARBA00022475"/>
    </source>
</evidence>
<feature type="domain" description="ABC transporter" evidence="10">
    <location>
        <begin position="337"/>
        <end position="572"/>
    </location>
</feature>
<feature type="transmembrane region" description="Helical" evidence="9">
    <location>
        <begin position="235"/>
        <end position="258"/>
    </location>
</feature>
<evidence type="ECO:0000256" key="9">
    <source>
        <dbReference type="SAM" id="Phobius"/>
    </source>
</evidence>
<dbReference type="Pfam" id="PF00664">
    <property type="entry name" value="ABC_membrane"/>
    <property type="match status" value="1"/>
</dbReference>
<evidence type="ECO:0000256" key="6">
    <source>
        <dbReference type="ARBA" id="ARBA00022840"/>
    </source>
</evidence>
<feature type="transmembrane region" description="Helical" evidence="9">
    <location>
        <begin position="154"/>
        <end position="174"/>
    </location>
</feature>
<organism evidence="12 13">
    <name type="scientific">[Clostridium] citroniae WAL-19142</name>
    <dbReference type="NCBI Taxonomy" id="742734"/>
    <lineage>
        <taxon>Bacteria</taxon>
        <taxon>Bacillati</taxon>
        <taxon>Bacillota</taxon>
        <taxon>Clostridia</taxon>
        <taxon>Lachnospirales</taxon>
        <taxon>Lachnospiraceae</taxon>
        <taxon>Enterocloster</taxon>
    </lineage>
</organism>
<dbReference type="InterPro" id="IPR017871">
    <property type="entry name" value="ABC_transporter-like_CS"/>
</dbReference>
<protein>
    <recommendedName>
        <fullName evidence="14">ABC transporter</fullName>
    </recommendedName>
</protein>
<dbReference type="InterPro" id="IPR003439">
    <property type="entry name" value="ABC_transporter-like_ATP-bd"/>
</dbReference>
<dbReference type="GO" id="GO:0005524">
    <property type="term" value="F:ATP binding"/>
    <property type="evidence" value="ECO:0007669"/>
    <property type="project" value="UniProtKB-KW"/>
</dbReference>
<evidence type="ECO:0000256" key="2">
    <source>
        <dbReference type="ARBA" id="ARBA00022448"/>
    </source>
</evidence>
<comment type="subcellular location">
    <subcellularLocation>
        <location evidence="1">Cell membrane</location>
        <topology evidence="1">Multi-pass membrane protein</topology>
    </subcellularLocation>
</comment>
<feature type="transmembrane region" description="Helical" evidence="9">
    <location>
        <begin position="278"/>
        <end position="296"/>
    </location>
</feature>
<keyword evidence="8 9" id="KW-0472">Membrane</keyword>
<dbReference type="PANTHER" id="PTHR43394:SF1">
    <property type="entry name" value="ATP-BINDING CASSETTE SUB-FAMILY B MEMBER 10, MITOCHONDRIAL"/>
    <property type="match status" value="1"/>
</dbReference>
<evidence type="ECO:0008006" key="14">
    <source>
        <dbReference type="Google" id="ProtNLM"/>
    </source>
</evidence>
<sequence length="580" mass="64086">MLKLMVFLKPYKKWTVFMFLLLFIQVLGTLYIPTLTAGIVNSGIVAGDLNYVRETGVFMLVVALFTAGVSIGGTYISTYIATGMGSDIRKRLFFKVQSFSANDFNRFGAASMITRSTSDVVQIQQAFSALVQMLLPAPFMTIAGLILAFSKNRLLAFIILGLMMFLIAFSAIVITRVTPMFEHLQTLMDKINRTVRDNIIGVRVIRAFNRTGHEKARVDQSFADYAKIAIRANKFFACVLPMVMGVMSLCTLLILWFGGKQVAAGNMQIGDIMAIIEYAVLILMYLIMGVAVFAMVPRAQACAQRINAVLDMEPEISDNVVSGKVVKLEDPVSHGEVEFRNVTFRYEHAEEDVLHGISFSVRKGQTTAIIGGTGSGKSTIASLLMRFYDIQEGNILIKGRDIREYGQRELRDMIGYVPQKAFLFSGTIADNLRHGKKDATDLEMHHAAAIAQIDDFIREHKKGLDAPVSQGGGNFSGGQKQRLSIARAVIKEPDIFLFDDSFSALDFKTDAKLRKALKQEVKESAVIIVAQRISTITDADQIIVLDEGRIVGKGTHETLMADCSVYQNIAQSQLSQEESA</sequence>
<keyword evidence="6" id="KW-0067">ATP-binding</keyword>
<dbReference type="GO" id="GO:0016887">
    <property type="term" value="F:ATP hydrolysis activity"/>
    <property type="evidence" value="ECO:0007669"/>
    <property type="project" value="InterPro"/>
</dbReference>